<keyword evidence="2" id="KW-1185">Reference proteome</keyword>
<gene>
    <name evidence="1" type="ORF">HPB50_004710</name>
</gene>
<proteinExistence type="predicted"/>
<evidence type="ECO:0000313" key="2">
    <source>
        <dbReference type="Proteomes" id="UP000821845"/>
    </source>
</evidence>
<dbReference type="Proteomes" id="UP000821845">
    <property type="component" value="Chromosome 2"/>
</dbReference>
<evidence type="ECO:0000313" key="1">
    <source>
        <dbReference type="EMBL" id="KAH6937870.1"/>
    </source>
</evidence>
<sequence length="73" mass="7790">MGAEESVLTVPVSPAETVVLSRSGTLRRSRKVSAIRVQNPVFNVDGAPVRLGHIENSFKELAGCPESSFGYST</sequence>
<dbReference type="EMBL" id="CM023482">
    <property type="protein sequence ID" value="KAH6937870.1"/>
    <property type="molecule type" value="Genomic_DNA"/>
</dbReference>
<comment type="caution">
    <text evidence="1">The sequence shown here is derived from an EMBL/GenBank/DDBJ whole genome shotgun (WGS) entry which is preliminary data.</text>
</comment>
<accession>A0ACB7ST56</accession>
<reference evidence="1" key="1">
    <citation type="submission" date="2020-05" db="EMBL/GenBank/DDBJ databases">
        <title>Large-scale comparative analyses of tick genomes elucidate their genetic diversity and vector capacities.</title>
        <authorList>
            <person name="Jia N."/>
            <person name="Wang J."/>
            <person name="Shi W."/>
            <person name="Du L."/>
            <person name="Sun Y."/>
            <person name="Zhan W."/>
            <person name="Jiang J."/>
            <person name="Wang Q."/>
            <person name="Zhang B."/>
            <person name="Ji P."/>
            <person name="Sakyi L.B."/>
            <person name="Cui X."/>
            <person name="Yuan T."/>
            <person name="Jiang B."/>
            <person name="Yang W."/>
            <person name="Lam T.T.-Y."/>
            <person name="Chang Q."/>
            <person name="Ding S."/>
            <person name="Wang X."/>
            <person name="Zhu J."/>
            <person name="Ruan X."/>
            <person name="Zhao L."/>
            <person name="Wei J."/>
            <person name="Que T."/>
            <person name="Du C."/>
            <person name="Cheng J."/>
            <person name="Dai P."/>
            <person name="Han X."/>
            <person name="Huang E."/>
            <person name="Gao Y."/>
            <person name="Liu J."/>
            <person name="Shao H."/>
            <person name="Ye R."/>
            <person name="Li L."/>
            <person name="Wei W."/>
            <person name="Wang X."/>
            <person name="Wang C."/>
            <person name="Yang T."/>
            <person name="Huo Q."/>
            <person name="Li W."/>
            <person name="Guo W."/>
            <person name="Chen H."/>
            <person name="Zhou L."/>
            <person name="Ni X."/>
            <person name="Tian J."/>
            <person name="Zhou Y."/>
            <person name="Sheng Y."/>
            <person name="Liu T."/>
            <person name="Pan Y."/>
            <person name="Xia L."/>
            <person name="Li J."/>
            <person name="Zhao F."/>
            <person name="Cao W."/>
        </authorList>
    </citation>
    <scope>NUCLEOTIDE SEQUENCE</scope>
    <source>
        <strain evidence="1">Hyas-2018</strain>
    </source>
</reference>
<protein>
    <submittedName>
        <fullName evidence="1">Uncharacterized protein</fullName>
    </submittedName>
</protein>
<organism evidence="1 2">
    <name type="scientific">Hyalomma asiaticum</name>
    <name type="common">Tick</name>
    <dbReference type="NCBI Taxonomy" id="266040"/>
    <lineage>
        <taxon>Eukaryota</taxon>
        <taxon>Metazoa</taxon>
        <taxon>Ecdysozoa</taxon>
        <taxon>Arthropoda</taxon>
        <taxon>Chelicerata</taxon>
        <taxon>Arachnida</taxon>
        <taxon>Acari</taxon>
        <taxon>Parasitiformes</taxon>
        <taxon>Ixodida</taxon>
        <taxon>Ixodoidea</taxon>
        <taxon>Ixodidae</taxon>
        <taxon>Hyalomminae</taxon>
        <taxon>Hyalomma</taxon>
    </lineage>
</organism>
<name>A0ACB7ST56_HYAAI</name>